<gene>
    <name evidence="2" type="ORF">GETHLI_34670</name>
</gene>
<reference evidence="2 3" key="1">
    <citation type="journal article" date="2023" name="Antonie Van Leeuwenhoek">
        <title>Mesoterricola silvestris gen. nov., sp. nov., Mesoterricola sediminis sp. nov., Geothrix oryzae sp. nov., Geothrix edaphica sp. nov., Geothrix rubra sp. nov., and Geothrix limicola sp. nov., six novel members of Acidobacteriota isolated from soils.</title>
        <authorList>
            <person name="Itoh H."/>
            <person name="Sugisawa Y."/>
            <person name="Mise K."/>
            <person name="Xu Z."/>
            <person name="Kuniyasu M."/>
            <person name="Ushijima N."/>
            <person name="Kawano K."/>
            <person name="Kobayashi E."/>
            <person name="Shiratori Y."/>
            <person name="Masuda Y."/>
            <person name="Senoo K."/>
        </authorList>
    </citation>
    <scope>NUCLEOTIDE SEQUENCE [LARGE SCALE GENOMIC DNA]</scope>
    <source>
        <strain evidence="2 3">Red804</strain>
    </source>
</reference>
<dbReference type="RefSeq" id="WP_285577844.1">
    <property type="nucleotide sequence ID" value="NZ_BSDE01000009.1"/>
</dbReference>
<dbReference type="Pfam" id="PF14321">
    <property type="entry name" value="DUF4382"/>
    <property type="match status" value="1"/>
</dbReference>
<evidence type="ECO:0000259" key="1">
    <source>
        <dbReference type="Pfam" id="PF14321"/>
    </source>
</evidence>
<evidence type="ECO:0000313" key="2">
    <source>
        <dbReference type="EMBL" id="GLH74965.1"/>
    </source>
</evidence>
<dbReference type="PROSITE" id="PS51257">
    <property type="entry name" value="PROKAR_LIPOPROTEIN"/>
    <property type="match status" value="1"/>
</dbReference>
<sequence length="386" mass="39117">MNFARLTLPVAIGFGSLLFLGCGGSSKSSTPTSAAMSVHLVDGPISGYQEINVNIQSVEISGSGGWTTLGTPNKTINLLNLVGGVEETLANGASLPAGHYGQMRLILGSGNTVKLSDGSVHALTVPSGLQTGVKLVVSFDVAAGTTKDVWIDFDAAHSIQLIQAGASNQYLLRPTVWAYDKVVTGSISGKLTDAGSASALAGATVYAETLDASGNARIARSTTTDASGAYTLDLLPVGATYYVVSQPLVGSTTLKAYDAKASDAYALTATSPVFTYSAAFTSDASLGGVSGDLTPVATSSESDQVNLLASLTSPTSGTHTFIVDTTMAIVGTSTETYGFSNLPIGTYSLQAIRTTLNLDGTTSSSASTVQPAAVTAGVTLTVNLGL</sequence>
<dbReference type="EMBL" id="BSDE01000009">
    <property type="protein sequence ID" value="GLH74965.1"/>
    <property type="molecule type" value="Genomic_DNA"/>
</dbReference>
<proteinExistence type="predicted"/>
<keyword evidence="3" id="KW-1185">Reference proteome</keyword>
<dbReference type="InterPro" id="IPR013784">
    <property type="entry name" value="Carb-bd-like_fold"/>
</dbReference>
<organism evidence="2 3">
    <name type="scientific">Geothrix limicola</name>
    <dbReference type="NCBI Taxonomy" id="2927978"/>
    <lineage>
        <taxon>Bacteria</taxon>
        <taxon>Pseudomonadati</taxon>
        <taxon>Acidobacteriota</taxon>
        <taxon>Holophagae</taxon>
        <taxon>Holophagales</taxon>
        <taxon>Holophagaceae</taxon>
        <taxon>Geothrix</taxon>
    </lineage>
</organism>
<feature type="domain" description="DUF4382" evidence="1">
    <location>
        <begin position="34"/>
        <end position="174"/>
    </location>
</feature>
<dbReference type="InterPro" id="IPR025491">
    <property type="entry name" value="DUF4382"/>
</dbReference>
<dbReference type="Gene3D" id="2.60.40.1120">
    <property type="entry name" value="Carboxypeptidase-like, regulatory domain"/>
    <property type="match status" value="1"/>
</dbReference>
<protein>
    <recommendedName>
        <fullName evidence="1">DUF4382 domain-containing protein</fullName>
    </recommendedName>
</protein>
<dbReference type="SUPFAM" id="SSF49452">
    <property type="entry name" value="Starch-binding domain-like"/>
    <property type="match status" value="1"/>
</dbReference>
<evidence type="ECO:0000313" key="3">
    <source>
        <dbReference type="Proteomes" id="UP001165069"/>
    </source>
</evidence>
<dbReference type="Proteomes" id="UP001165069">
    <property type="component" value="Unassembled WGS sequence"/>
</dbReference>
<comment type="caution">
    <text evidence="2">The sequence shown here is derived from an EMBL/GenBank/DDBJ whole genome shotgun (WGS) entry which is preliminary data.</text>
</comment>
<dbReference type="Pfam" id="PF13620">
    <property type="entry name" value="CarboxypepD_reg"/>
    <property type="match status" value="1"/>
</dbReference>
<accession>A0ABQ5QJB6</accession>
<name>A0ABQ5QJB6_9BACT</name>